<dbReference type="OrthoDB" id="415358at2759"/>
<dbReference type="PANTHER" id="PTHR12461">
    <property type="entry name" value="HYPOXIA-INDUCIBLE FACTOR 1 ALPHA INHIBITOR-RELATED"/>
    <property type="match status" value="1"/>
</dbReference>
<keyword evidence="3" id="KW-1185">Reference proteome</keyword>
<dbReference type="AlphaFoldDB" id="A0A8B7XRU6"/>
<dbReference type="SUPFAM" id="SSF51197">
    <property type="entry name" value="Clavaminate synthase-like"/>
    <property type="match status" value="1"/>
</dbReference>
<name>A0A8B7XRU6_ACAPL</name>
<dbReference type="KEGG" id="aplc:110975415"/>
<dbReference type="InterPro" id="IPR041667">
    <property type="entry name" value="Cupin_8"/>
</dbReference>
<dbReference type="Gene3D" id="2.60.120.10">
    <property type="entry name" value="Jelly Rolls"/>
    <property type="match status" value="1"/>
</dbReference>
<sequence>MAATVDFRRRLQVLNFSVLVVIFMLLVYFKPSHCQLEIMSPSRILSEVEKSCVLVLFNRNFASVETSFANALHQIIMTRSEVTFGTSGLVLNHEFVWPDGQPLQLVNGNTRVPVSRDSDGSLVVFPKQKKDRKCLITGPRRNPKAELFTEPLIMKTVLNWVNDKCDTYISLNGGLTYQGLHRESILQNLFSMSHVSDFTMLDLNHKHTEEGNLISQSKFPNASRKEDEMIWNCEHSNDYEEGFCNESERKTSNKHARLVSTTDFRSAKLAKDKLKDVAEEFPDSCHESGGKNPGPGKVFPQCERLSVLPTKGQFFHEFLKISKPVILEGAALHWDAFHKWTMEFLREHYSDKEVHIKLAPDGLFEGIDSSSNWEDYGTFKIPATVLDKLPFPDLVVVRPATMNLKFAEFLDMISNVSHKAKPRASAYLEYSSIPDYLPELEEDIPEFPFAQDLLTRRHLNIWLGDGNTLGKLHFDPFDNFLCQIRGKKQLTLFDPHDNSKMYEGHIPEAELGYNRVSGQFRRKKLQDSTAMVMAPVDIVDPDFERFPAFAEARPLNCTINEGDVLFMPAFWWHEVQSYPNVTEGRNLAVNFWYEPFLTKEFPCAHCKLDVNPFYRHLL</sequence>
<dbReference type="GeneID" id="110975415"/>
<evidence type="ECO:0000313" key="3">
    <source>
        <dbReference type="Proteomes" id="UP000694845"/>
    </source>
</evidence>
<protein>
    <submittedName>
        <fullName evidence="4">Uncharacterized protein LOC110975415 isoform X1</fullName>
    </submittedName>
</protein>
<keyword evidence="1" id="KW-1133">Transmembrane helix</keyword>
<dbReference type="PANTHER" id="PTHR12461:SF83">
    <property type="entry name" value="JMJC DOMAIN-CONTAINING PROTEIN"/>
    <property type="match status" value="1"/>
</dbReference>
<reference evidence="4" key="1">
    <citation type="submission" date="2025-08" db="UniProtKB">
        <authorList>
            <consortium name="RefSeq"/>
        </authorList>
    </citation>
    <scope>IDENTIFICATION</scope>
</reference>
<organism evidence="3 4">
    <name type="scientific">Acanthaster planci</name>
    <name type="common">Crown-of-thorns starfish</name>
    <dbReference type="NCBI Taxonomy" id="133434"/>
    <lineage>
        <taxon>Eukaryota</taxon>
        <taxon>Metazoa</taxon>
        <taxon>Echinodermata</taxon>
        <taxon>Eleutherozoa</taxon>
        <taxon>Asterozoa</taxon>
        <taxon>Asteroidea</taxon>
        <taxon>Valvatacea</taxon>
        <taxon>Valvatida</taxon>
        <taxon>Acanthasteridae</taxon>
        <taxon>Acanthaster</taxon>
    </lineage>
</organism>
<dbReference type="InterPro" id="IPR014710">
    <property type="entry name" value="RmlC-like_jellyroll"/>
</dbReference>
<gene>
    <name evidence="4" type="primary">LOC110975415</name>
</gene>
<dbReference type="RefSeq" id="XP_022083573.1">
    <property type="nucleotide sequence ID" value="XM_022227881.1"/>
</dbReference>
<dbReference type="InterPro" id="IPR003347">
    <property type="entry name" value="JmjC_dom"/>
</dbReference>
<dbReference type="SMART" id="SM00558">
    <property type="entry name" value="JmjC"/>
    <property type="match status" value="1"/>
</dbReference>
<proteinExistence type="predicted"/>
<evidence type="ECO:0000256" key="1">
    <source>
        <dbReference type="SAM" id="Phobius"/>
    </source>
</evidence>
<dbReference type="PROSITE" id="PS51184">
    <property type="entry name" value="JMJC"/>
    <property type="match status" value="1"/>
</dbReference>
<dbReference type="Proteomes" id="UP000694845">
    <property type="component" value="Unplaced"/>
</dbReference>
<dbReference type="FunFam" id="2.60.120.10:FF:000299">
    <property type="entry name" value="Predicted protein"/>
    <property type="match status" value="1"/>
</dbReference>
<evidence type="ECO:0000313" key="4">
    <source>
        <dbReference type="RefSeq" id="XP_022083573.1"/>
    </source>
</evidence>
<feature type="transmembrane region" description="Helical" evidence="1">
    <location>
        <begin position="12"/>
        <end position="29"/>
    </location>
</feature>
<accession>A0A8B7XRU6</accession>
<keyword evidence="1" id="KW-0812">Transmembrane</keyword>
<dbReference type="Pfam" id="PF13621">
    <property type="entry name" value="Cupin_8"/>
    <property type="match status" value="1"/>
</dbReference>
<evidence type="ECO:0000259" key="2">
    <source>
        <dbReference type="PROSITE" id="PS51184"/>
    </source>
</evidence>
<keyword evidence="1" id="KW-0472">Membrane</keyword>
<feature type="domain" description="JmjC" evidence="2">
    <location>
        <begin position="422"/>
        <end position="608"/>
    </location>
</feature>